<dbReference type="RefSeq" id="WP_112710447.1">
    <property type="nucleotide sequence ID" value="NZ_QMEU01000115.1"/>
</dbReference>
<feature type="transmembrane region" description="Helical" evidence="1">
    <location>
        <begin position="90"/>
        <end position="111"/>
    </location>
</feature>
<sequence>MTVAYLASEGAAYEAGRLVAALGIPAIGLLCLVIGLVTRSRSRRRPPAYPQYPPSFPAGPGYPYPQPGYPTPPYPAYPGYAPQPRTPKSATTLITIGAVLLAFGIFGNLAATAARLGKSHRADTSLRVGDCITESDYKAQRFDSTPSRGCANPAATYELAFKGGASDSCPDGKREHSVYDRFTTDTMILCFAVNLMQGQCYLMLSDGDAMTIRLGDCGTSNRVQVRVIRRIDGSTDRTQCATDEKGVGYPVPARVYCLVRAY</sequence>
<dbReference type="AlphaFoldDB" id="A0A329K3W1"/>
<gene>
    <name evidence="2" type="ORF">DQP58_22845</name>
</gene>
<organism evidence="2 3">
    <name type="scientific">Mycobacterium colombiense</name>
    <dbReference type="NCBI Taxonomy" id="339268"/>
    <lineage>
        <taxon>Bacteria</taxon>
        <taxon>Bacillati</taxon>
        <taxon>Actinomycetota</taxon>
        <taxon>Actinomycetes</taxon>
        <taxon>Mycobacteriales</taxon>
        <taxon>Mycobacteriaceae</taxon>
        <taxon>Mycobacterium</taxon>
        <taxon>Mycobacterium avium complex (MAC)</taxon>
    </lineage>
</organism>
<keyword evidence="1" id="KW-0812">Transmembrane</keyword>
<accession>A0A329K3W1</accession>
<evidence type="ECO:0000256" key="1">
    <source>
        <dbReference type="SAM" id="Phobius"/>
    </source>
</evidence>
<evidence type="ECO:0000313" key="3">
    <source>
        <dbReference type="Proteomes" id="UP000250347"/>
    </source>
</evidence>
<feature type="transmembrane region" description="Helical" evidence="1">
    <location>
        <begin position="18"/>
        <end position="37"/>
    </location>
</feature>
<keyword evidence="1" id="KW-1133">Transmembrane helix</keyword>
<name>A0A329K3W1_9MYCO</name>
<dbReference type="EMBL" id="QMEU01000115">
    <property type="protein sequence ID" value="RAU90604.1"/>
    <property type="molecule type" value="Genomic_DNA"/>
</dbReference>
<keyword evidence="1" id="KW-0472">Membrane</keyword>
<reference evidence="2 3" key="1">
    <citation type="submission" date="2018-06" db="EMBL/GenBank/DDBJ databases">
        <title>NTM in soil in Japan.</title>
        <authorList>
            <person name="Ohya K."/>
        </authorList>
    </citation>
    <scope>NUCLEOTIDE SEQUENCE [LARGE SCALE GENOMIC DNA]</scope>
    <source>
        <strain evidence="2 3">GF76</strain>
    </source>
</reference>
<dbReference type="Proteomes" id="UP000250347">
    <property type="component" value="Unassembled WGS sequence"/>
</dbReference>
<evidence type="ECO:0000313" key="2">
    <source>
        <dbReference type="EMBL" id="RAU90604.1"/>
    </source>
</evidence>
<comment type="caution">
    <text evidence="2">The sequence shown here is derived from an EMBL/GenBank/DDBJ whole genome shotgun (WGS) entry which is preliminary data.</text>
</comment>
<proteinExistence type="predicted"/>
<protein>
    <submittedName>
        <fullName evidence="2">Uncharacterized protein</fullName>
    </submittedName>
</protein>